<gene>
    <name evidence="1" type="ORF">APZ42_000817</name>
</gene>
<evidence type="ECO:0000313" key="1">
    <source>
        <dbReference type="EMBL" id="KZS02223.1"/>
    </source>
</evidence>
<dbReference type="EMBL" id="LRGB01004960">
    <property type="protein sequence ID" value="KZS02223.1"/>
    <property type="molecule type" value="Genomic_DNA"/>
</dbReference>
<proteinExistence type="predicted"/>
<sequence>MLLRHPTPRLQNIRLLVITPKHRFTTPHIPNKATTPRLHSTTLPLLIIPLRPRSTTQRRRPNTTLLLMLLQLTTLKLQSSIRPQV</sequence>
<dbReference type="Proteomes" id="UP000076858">
    <property type="component" value="Unassembled WGS sequence"/>
</dbReference>
<name>A0A164JCU5_9CRUS</name>
<reference evidence="1 2" key="1">
    <citation type="submission" date="2016-03" db="EMBL/GenBank/DDBJ databases">
        <title>EvidentialGene: Evidence-directed Construction of Genes on Genomes.</title>
        <authorList>
            <person name="Gilbert D.G."/>
            <person name="Choi J.-H."/>
            <person name="Mockaitis K."/>
            <person name="Colbourne J."/>
            <person name="Pfrender M."/>
        </authorList>
    </citation>
    <scope>NUCLEOTIDE SEQUENCE [LARGE SCALE GENOMIC DNA]</scope>
    <source>
        <strain evidence="1 2">Xinb3</strain>
        <tissue evidence="1">Complete organism</tissue>
    </source>
</reference>
<comment type="caution">
    <text evidence="1">The sequence shown here is derived from an EMBL/GenBank/DDBJ whole genome shotgun (WGS) entry which is preliminary data.</text>
</comment>
<dbReference type="AlphaFoldDB" id="A0A164JCU5"/>
<keyword evidence="2" id="KW-1185">Reference proteome</keyword>
<protein>
    <submittedName>
        <fullName evidence="1">Uncharacterized protein</fullName>
    </submittedName>
</protein>
<organism evidence="1 2">
    <name type="scientific">Daphnia magna</name>
    <dbReference type="NCBI Taxonomy" id="35525"/>
    <lineage>
        <taxon>Eukaryota</taxon>
        <taxon>Metazoa</taxon>
        <taxon>Ecdysozoa</taxon>
        <taxon>Arthropoda</taxon>
        <taxon>Crustacea</taxon>
        <taxon>Branchiopoda</taxon>
        <taxon>Diplostraca</taxon>
        <taxon>Cladocera</taxon>
        <taxon>Anomopoda</taxon>
        <taxon>Daphniidae</taxon>
        <taxon>Daphnia</taxon>
    </lineage>
</organism>
<accession>A0A164JCU5</accession>
<evidence type="ECO:0000313" key="2">
    <source>
        <dbReference type="Proteomes" id="UP000076858"/>
    </source>
</evidence>
<feature type="non-terminal residue" evidence="1">
    <location>
        <position position="85"/>
    </location>
</feature>